<evidence type="ECO:0000313" key="7">
    <source>
        <dbReference type="EMBL" id="SFV22001.1"/>
    </source>
</evidence>
<dbReference type="RefSeq" id="WP_091695742.1">
    <property type="nucleotide sequence ID" value="NZ_FPCG01000003.1"/>
</dbReference>
<keyword evidence="4 6" id="KW-1133">Transmembrane helix</keyword>
<dbReference type="STRING" id="574650.SAMN04487966_103152"/>
<evidence type="ECO:0000256" key="2">
    <source>
        <dbReference type="ARBA" id="ARBA00022475"/>
    </source>
</evidence>
<dbReference type="PANTHER" id="PTHR30086:SF17">
    <property type="entry name" value="LYSE FAMILY TRANSLOCATOR"/>
    <property type="match status" value="1"/>
</dbReference>
<protein>
    <submittedName>
        <fullName evidence="7">Threonine/homoserine/homoserine lactone efflux protein</fullName>
    </submittedName>
</protein>
<evidence type="ECO:0000313" key="8">
    <source>
        <dbReference type="Proteomes" id="UP000198881"/>
    </source>
</evidence>
<dbReference type="Proteomes" id="UP000198881">
    <property type="component" value="Unassembled WGS sequence"/>
</dbReference>
<feature type="transmembrane region" description="Helical" evidence="6">
    <location>
        <begin position="194"/>
        <end position="215"/>
    </location>
</feature>
<name>A0A1I7MJ91_9MICC</name>
<comment type="subcellular location">
    <subcellularLocation>
        <location evidence="1">Cell membrane</location>
        <topology evidence="1">Multi-pass membrane protein</topology>
    </subcellularLocation>
</comment>
<feature type="transmembrane region" description="Helical" evidence="6">
    <location>
        <begin position="236"/>
        <end position="255"/>
    </location>
</feature>
<dbReference type="OrthoDB" id="3175972at2"/>
<dbReference type="EMBL" id="FPCG01000003">
    <property type="protein sequence ID" value="SFV22001.1"/>
    <property type="molecule type" value="Genomic_DNA"/>
</dbReference>
<reference evidence="7 8" key="1">
    <citation type="submission" date="2016-10" db="EMBL/GenBank/DDBJ databases">
        <authorList>
            <person name="de Groot N.N."/>
        </authorList>
    </citation>
    <scope>NUCLEOTIDE SEQUENCE [LARGE SCALE GENOMIC DNA]</scope>
    <source>
        <strain evidence="7 8">CGMCC 1.7054</strain>
    </source>
</reference>
<dbReference type="InterPro" id="IPR001123">
    <property type="entry name" value="LeuE-type"/>
</dbReference>
<accession>A0A1I7MJ91</accession>
<keyword evidence="5 6" id="KW-0472">Membrane</keyword>
<dbReference type="GO" id="GO:0005886">
    <property type="term" value="C:plasma membrane"/>
    <property type="evidence" value="ECO:0007669"/>
    <property type="project" value="UniProtKB-SubCell"/>
</dbReference>
<dbReference type="Pfam" id="PF01810">
    <property type="entry name" value="LysE"/>
    <property type="match status" value="1"/>
</dbReference>
<gene>
    <name evidence="7" type="ORF">SAMN04487966_103152</name>
</gene>
<proteinExistence type="predicted"/>
<feature type="transmembrane region" description="Helical" evidence="6">
    <location>
        <begin position="172"/>
        <end position="188"/>
    </location>
</feature>
<organism evidence="7 8">
    <name type="scientific">Micrococcus terreus</name>
    <dbReference type="NCBI Taxonomy" id="574650"/>
    <lineage>
        <taxon>Bacteria</taxon>
        <taxon>Bacillati</taxon>
        <taxon>Actinomycetota</taxon>
        <taxon>Actinomycetes</taxon>
        <taxon>Micrococcales</taxon>
        <taxon>Micrococcaceae</taxon>
        <taxon>Micrococcus</taxon>
    </lineage>
</organism>
<evidence type="ECO:0000256" key="1">
    <source>
        <dbReference type="ARBA" id="ARBA00004651"/>
    </source>
</evidence>
<sequence>MTLTAVLPIVAAWIVAIASPGPDLLMILRLTSVRNGGGSEDAGAAARARGLAAALGIMTGNLLWMTGAALGLGAVVALFPAALPVLKILGGAFLVWMGVSGLRGAMRTSAAQAASGGGSGPSDLLRPVRPDTVMTSRRDADRHRVGVLTGSGAGLGAAYATGVATNLANPKALIFFTALFAPFMSAGWPLGEVALLLGVLMVIGVAWFCGFALLVTSAAAERWLGRHWSMIEQLTSWAFVLIGAGFLINGVLSLVD</sequence>
<dbReference type="GO" id="GO:0015171">
    <property type="term" value="F:amino acid transmembrane transporter activity"/>
    <property type="evidence" value="ECO:0007669"/>
    <property type="project" value="TreeGrafter"/>
</dbReference>
<evidence type="ECO:0000256" key="3">
    <source>
        <dbReference type="ARBA" id="ARBA00022692"/>
    </source>
</evidence>
<keyword evidence="3 6" id="KW-0812">Transmembrane</keyword>
<feature type="transmembrane region" description="Helical" evidence="6">
    <location>
        <begin position="68"/>
        <end position="97"/>
    </location>
</feature>
<evidence type="ECO:0000256" key="4">
    <source>
        <dbReference type="ARBA" id="ARBA00022989"/>
    </source>
</evidence>
<keyword evidence="2" id="KW-1003">Cell membrane</keyword>
<dbReference type="AlphaFoldDB" id="A0A1I7MJ91"/>
<keyword evidence="8" id="KW-1185">Reference proteome</keyword>
<dbReference type="PANTHER" id="PTHR30086">
    <property type="entry name" value="ARGININE EXPORTER PROTEIN ARGO"/>
    <property type="match status" value="1"/>
</dbReference>
<evidence type="ECO:0000256" key="6">
    <source>
        <dbReference type="SAM" id="Phobius"/>
    </source>
</evidence>
<evidence type="ECO:0000256" key="5">
    <source>
        <dbReference type="ARBA" id="ARBA00023136"/>
    </source>
</evidence>